<keyword evidence="1" id="KW-1133">Transmembrane helix</keyword>
<sequence length="173" mass="19170">MLIPMDSLQSFDLPLTIGAFQIGVLVSYALFGIVTAQTYTYFAKFLEDSLKLKILVSIVWACKVAHTLCLGHVLFIATISDYGRLEILTGAPPKTLELAILFAGFVNISVQSFFTLRIYKLSNHLSISIIIWAILFLRLVGVAVLTVAGIRMTSLRNFEAQWGWSSALLLRAI</sequence>
<keyword evidence="1" id="KW-0472">Membrane</keyword>
<accession>A0AAD7JZJ3</accession>
<evidence type="ECO:0000313" key="2">
    <source>
        <dbReference type="EMBL" id="KAJ7773814.1"/>
    </source>
</evidence>
<feature type="transmembrane region" description="Helical" evidence="1">
    <location>
        <begin position="54"/>
        <end position="77"/>
    </location>
</feature>
<dbReference type="AlphaFoldDB" id="A0AAD7JZJ3"/>
<feature type="transmembrane region" description="Helical" evidence="1">
    <location>
        <begin position="12"/>
        <end position="34"/>
    </location>
</feature>
<keyword evidence="3" id="KW-1185">Reference proteome</keyword>
<dbReference type="EMBL" id="JARKIB010000012">
    <property type="protein sequence ID" value="KAJ7773814.1"/>
    <property type="molecule type" value="Genomic_DNA"/>
</dbReference>
<dbReference type="PANTHER" id="PTHR40465:SF1">
    <property type="entry name" value="DUF6534 DOMAIN-CONTAINING PROTEIN"/>
    <property type="match status" value="1"/>
</dbReference>
<feature type="transmembrane region" description="Helical" evidence="1">
    <location>
        <begin position="125"/>
        <end position="148"/>
    </location>
</feature>
<comment type="caution">
    <text evidence="2">The sequence shown here is derived from an EMBL/GenBank/DDBJ whole genome shotgun (WGS) entry which is preliminary data.</text>
</comment>
<dbReference type="Proteomes" id="UP001215598">
    <property type="component" value="Unassembled WGS sequence"/>
</dbReference>
<gene>
    <name evidence="2" type="ORF">B0H16DRAFT_1713669</name>
</gene>
<evidence type="ECO:0000256" key="1">
    <source>
        <dbReference type="SAM" id="Phobius"/>
    </source>
</evidence>
<proteinExistence type="predicted"/>
<feature type="transmembrane region" description="Helical" evidence="1">
    <location>
        <begin position="98"/>
        <end position="119"/>
    </location>
</feature>
<organism evidence="2 3">
    <name type="scientific">Mycena metata</name>
    <dbReference type="NCBI Taxonomy" id="1033252"/>
    <lineage>
        <taxon>Eukaryota</taxon>
        <taxon>Fungi</taxon>
        <taxon>Dikarya</taxon>
        <taxon>Basidiomycota</taxon>
        <taxon>Agaricomycotina</taxon>
        <taxon>Agaricomycetes</taxon>
        <taxon>Agaricomycetidae</taxon>
        <taxon>Agaricales</taxon>
        <taxon>Marasmiineae</taxon>
        <taxon>Mycenaceae</taxon>
        <taxon>Mycena</taxon>
    </lineage>
</organism>
<reference evidence="2" key="1">
    <citation type="submission" date="2023-03" db="EMBL/GenBank/DDBJ databases">
        <title>Massive genome expansion in bonnet fungi (Mycena s.s.) driven by repeated elements and novel gene families across ecological guilds.</title>
        <authorList>
            <consortium name="Lawrence Berkeley National Laboratory"/>
            <person name="Harder C.B."/>
            <person name="Miyauchi S."/>
            <person name="Viragh M."/>
            <person name="Kuo A."/>
            <person name="Thoen E."/>
            <person name="Andreopoulos B."/>
            <person name="Lu D."/>
            <person name="Skrede I."/>
            <person name="Drula E."/>
            <person name="Henrissat B."/>
            <person name="Morin E."/>
            <person name="Kohler A."/>
            <person name="Barry K."/>
            <person name="LaButti K."/>
            <person name="Morin E."/>
            <person name="Salamov A."/>
            <person name="Lipzen A."/>
            <person name="Mereny Z."/>
            <person name="Hegedus B."/>
            <person name="Baldrian P."/>
            <person name="Stursova M."/>
            <person name="Weitz H."/>
            <person name="Taylor A."/>
            <person name="Grigoriev I.V."/>
            <person name="Nagy L.G."/>
            <person name="Martin F."/>
            <person name="Kauserud H."/>
        </authorList>
    </citation>
    <scope>NUCLEOTIDE SEQUENCE</scope>
    <source>
        <strain evidence="2">CBHHK182m</strain>
    </source>
</reference>
<keyword evidence="1" id="KW-0812">Transmembrane</keyword>
<protein>
    <submittedName>
        <fullName evidence="2">Uncharacterized protein</fullName>
    </submittedName>
</protein>
<dbReference type="PANTHER" id="PTHR40465">
    <property type="entry name" value="CHROMOSOME 1, WHOLE GENOME SHOTGUN SEQUENCE"/>
    <property type="match status" value="1"/>
</dbReference>
<name>A0AAD7JZJ3_9AGAR</name>
<evidence type="ECO:0000313" key="3">
    <source>
        <dbReference type="Proteomes" id="UP001215598"/>
    </source>
</evidence>